<reference evidence="3" key="1">
    <citation type="journal article" date="2019" name="Int. J. Syst. Evol. Microbiol.">
        <title>The Global Catalogue of Microorganisms (GCM) 10K type strain sequencing project: providing services to taxonomists for standard genome sequencing and annotation.</title>
        <authorList>
            <consortium name="The Broad Institute Genomics Platform"/>
            <consortium name="The Broad Institute Genome Sequencing Center for Infectious Disease"/>
            <person name="Wu L."/>
            <person name="Ma J."/>
        </authorList>
    </citation>
    <scope>NUCLEOTIDE SEQUENCE [LARGE SCALE GENOMIC DNA]</scope>
    <source>
        <strain evidence="3">KCTC 42248</strain>
    </source>
</reference>
<comment type="caution">
    <text evidence="2">The sequence shown here is derived from an EMBL/GenBank/DDBJ whole genome shotgun (WGS) entry which is preliminary data.</text>
</comment>
<evidence type="ECO:0008006" key="4">
    <source>
        <dbReference type="Google" id="ProtNLM"/>
    </source>
</evidence>
<evidence type="ECO:0000313" key="2">
    <source>
        <dbReference type="EMBL" id="MFD2598444.1"/>
    </source>
</evidence>
<proteinExistence type="predicted"/>
<feature type="transmembrane region" description="Helical" evidence="1">
    <location>
        <begin position="20"/>
        <end position="39"/>
    </location>
</feature>
<sequence>MKHFINIEIQNLRTLRKIVLSILLLINFGLLGFFIYSMYDAYQDRNLLLGFLSHSLPSILYIQLALALLFAPLIWIINRRFRFILFEMNDLKEEYAMLYQDYCNSVPRMFSTLPQYLFSQKGLLVFNNLKRVTILPKSIESISIRRMDMGRFGKKCDVQILESNSRTTKMSFASIYPEEVEFLKQHIRLVNTRIAIYEEA</sequence>
<dbReference type="RefSeq" id="WP_380868335.1">
    <property type="nucleotide sequence ID" value="NZ_JBHUMA010000004.1"/>
</dbReference>
<evidence type="ECO:0000313" key="3">
    <source>
        <dbReference type="Proteomes" id="UP001597393"/>
    </source>
</evidence>
<keyword evidence="3" id="KW-1185">Reference proteome</keyword>
<keyword evidence="1" id="KW-0472">Membrane</keyword>
<name>A0ABW5NH22_9SPHI</name>
<gene>
    <name evidence="2" type="ORF">ACFSQ3_05715</name>
</gene>
<organism evidence="2 3">
    <name type="scientific">Sphingobacterium corticis</name>
    <dbReference type="NCBI Taxonomy" id="1812823"/>
    <lineage>
        <taxon>Bacteria</taxon>
        <taxon>Pseudomonadati</taxon>
        <taxon>Bacteroidota</taxon>
        <taxon>Sphingobacteriia</taxon>
        <taxon>Sphingobacteriales</taxon>
        <taxon>Sphingobacteriaceae</taxon>
        <taxon>Sphingobacterium</taxon>
    </lineage>
</organism>
<keyword evidence="1" id="KW-0812">Transmembrane</keyword>
<feature type="transmembrane region" description="Helical" evidence="1">
    <location>
        <begin position="59"/>
        <end position="78"/>
    </location>
</feature>
<keyword evidence="1" id="KW-1133">Transmembrane helix</keyword>
<dbReference type="Proteomes" id="UP001597393">
    <property type="component" value="Unassembled WGS sequence"/>
</dbReference>
<evidence type="ECO:0000256" key="1">
    <source>
        <dbReference type="SAM" id="Phobius"/>
    </source>
</evidence>
<dbReference type="EMBL" id="JBHUMA010000004">
    <property type="protein sequence ID" value="MFD2598444.1"/>
    <property type="molecule type" value="Genomic_DNA"/>
</dbReference>
<accession>A0ABW5NH22</accession>
<protein>
    <recommendedName>
        <fullName evidence="4">DUF304 domain-containing protein</fullName>
    </recommendedName>
</protein>